<dbReference type="EMBL" id="GBXM01002539">
    <property type="protein sequence ID" value="JAI06039.1"/>
    <property type="molecule type" value="Transcribed_RNA"/>
</dbReference>
<reference evidence="1" key="1">
    <citation type="submission" date="2014-11" db="EMBL/GenBank/DDBJ databases">
        <authorList>
            <person name="Amaro Gonzalez C."/>
        </authorList>
    </citation>
    <scope>NUCLEOTIDE SEQUENCE</scope>
</reference>
<dbReference type="AlphaFoldDB" id="A0A0E9XWG5"/>
<evidence type="ECO:0000313" key="1">
    <source>
        <dbReference type="EMBL" id="JAI06039.1"/>
    </source>
</evidence>
<name>A0A0E9XWG5_ANGAN</name>
<protein>
    <submittedName>
        <fullName evidence="1">Uncharacterized protein</fullName>
    </submittedName>
</protein>
<sequence length="64" mass="7441">MFCTPNVHVKTVNLIILSVFPEGTPADMILFRNVHLCHSLHCWMLIHDYKINLHQAIKKVCDQI</sequence>
<organism evidence="1">
    <name type="scientific">Anguilla anguilla</name>
    <name type="common">European freshwater eel</name>
    <name type="synonym">Muraena anguilla</name>
    <dbReference type="NCBI Taxonomy" id="7936"/>
    <lineage>
        <taxon>Eukaryota</taxon>
        <taxon>Metazoa</taxon>
        <taxon>Chordata</taxon>
        <taxon>Craniata</taxon>
        <taxon>Vertebrata</taxon>
        <taxon>Euteleostomi</taxon>
        <taxon>Actinopterygii</taxon>
        <taxon>Neopterygii</taxon>
        <taxon>Teleostei</taxon>
        <taxon>Anguilliformes</taxon>
        <taxon>Anguillidae</taxon>
        <taxon>Anguilla</taxon>
    </lineage>
</organism>
<proteinExistence type="predicted"/>
<accession>A0A0E9XWG5</accession>
<reference evidence="1" key="2">
    <citation type="journal article" date="2015" name="Fish Shellfish Immunol.">
        <title>Early steps in the European eel (Anguilla anguilla)-Vibrio vulnificus interaction in the gills: Role of the RtxA13 toxin.</title>
        <authorList>
            <person name="Callol A."/>
            <person name="Pajuelo D."/>
            <person name="Ebbesson L."/>
            <person name="Teles M."/>
            <person name="MacKenzie S."/>
            <person name="Amaro C."/>
        </authorList>
    </citation>
    <scope>NUCLEOTIDE SEQUENCE</scope>
</reference>